<protein>
    <recommendedName>
        <fullName evidence="4">Glycosyltransferase</fullName>
    </recommendedName>
</protein>
<dbReference type="GO" id="GO:0000030">
    <property type="term" value="F:mannosyltransferase activity"/>
    <property type="evidence" value="ECO:0007669"/>
    <property type="project" value="TreeGrafter"/>
</dbReference>
<evidence type="ECO:0000256" key="2">
    <source>
        <dbReference type="SAM" id="Phobius"/>
    </source>
</evidence>
<keyword evidence="1" id="KW-0808">Transferase</keyword>
<feature type="transmembrane region" description="Helical" evidence="2">
    <location>
        <begin position="244"/>
        <end position="264"/>
    </location>
</feature>
<dbReference type="InterPro" id="IPR007577">
    <property type="entry name" value="GlycoTrfase_DXD_sugar-bd_CS"/>
</dbReference>
<dbReference type="SUPFAM" id="SSF53448">
    <property type="entry name" value="Nucleotide-diphospho-sugar transferases"/>
    <property type="match status" value="1"/>
</dbReference>
<dbReference type="PANTHER" id="PTHR32385">
    <property type="entry name" value="MANNOSYL PHOSPHORYLINOSITOL CERAMIDE SYNTHASE"/>
    <property type="match status" value="1"/>
</dbReference>
<name>A0A6C0E2J4_9ZZZZ</name>
<proteinExistence type="predicted"/>
<dbReference type="InterPro" id="IPR051706">
    <property type="entry name" value="Glycosyltransferase_domain"/>
</dbReference>
<dbReference type="AlphaFoldDB" id="A0A6C0E2J4"/>
<dbReference type="InterPro" id="IPR029044">
    <property type="entry name" value="Nucleotide-diphossugar_trans"/>
</dbReference>
<dbReference type="Gene3D" id="3.90.550.20">
    <property type="match status" value="1"/>
</dbReference>
<dbReference type="EMBL" id="MN739730">
    <property type="protein sequence ID" value="QHT23264.1"/>
    <property type="molecule type" value="Genomic_DNA"/>
</dbReference>
<accession>A0A6C0E2J4</accession>
<keyword evidence="2" id="KW-1133">Transmembrane helix</keyword>
<dbReference type="GO" id="GO:0016020">
    <property type="term" value="C:membrane"/>
    <property type="evidence" value="ECO:0007669"/>
    <property type="project" value="GOC"/>
</dbReference>
<evidence type="ECO:0000256" key="1">
    <source>
        <dbReference type="ARBA" id="ARBA00022679"/>
    </source>
</evidence>
<reference evidence="3" key="1">
    <citation type="journal article" date="2020" name="Nature">
        <title>Giant virus diversity and host interactions through global metagenomics.</title>
        <authorList>
            <person name="Schulz F."/>
            <person name="Roux S."/>
            <person name="Paez-Espino D."/>
            <person name="Jungbluth S."/>
            <person name="Walsh D.A."/>
            <person name="Denef V.J."/>
            <person name="McMahon K.D."/>
            <person name="Konstantinidis K.T."/>
            <person name="Eloe-Fadrosh E.A."/>
            <person name="Kyrpides N.C."/>
            <person name="Woyke T."/>
        </authorList>
    </citation>
    <scope>NUCLEOTIDE SEQUENCE</scope>
    <source>
        <strain evidence="3">GVMAG-M-3300023179-116</strain>
    </source>
</reference>
<dbReference type="PANTHER" id="PTHR32385:SF15">
    <property type="entry name" value="INOSITOL PHOSPHOCERAMIDE MANNOSYLTRANSFERASE 1"/>
    <property type="match status" value="1"/>
</dbReference>
<dbReference type="Pfam" id="PF04488">
    <property type="entry name" value="Gly_transf_sug"/>
    <property type="match status" value="1"/>
</dbReference>
<evidence type="ECO:0008006" key="4">
    <source>
        <dbReference type="Google" id="ProtNLM"/>
    </source>
</evidence>
<keyword evidence="2" id="KW-0812">Transmembrane</keyword>
<dbReference type="GO" id="GO:0051999">
    <property type="term" value="P:mannosyl-inositol phosphorylceramide biosynthetic process"/>
    <property type="evidence" value="ECO:0007669"/>
    <property type="project" value="TreeGrafter"/>
</dbReference>
<evidence type="ECO:0000313" key="3">
    <source>
        <dbReference type="EMBL" id="QHT23264.1"/>
    </source>
</evidence>
<sequence>MLKDEYTNNTNNTFPIPKIIHTSFKTYESIPKEYNEVFKSWKTTNPDWEVKFYSYNDNDIMIKKNFPWLYDTYNNFYFDEQRLDMAKACYLYLYGGLYVDVNYLPLANIDPLFYNSNDELYFAYNNNAQNSIVTSFMGSKPKSSFWLTYLKNIIGDKGFILNTKYGIINSTTGSQKFTDLLESYNGTVGKLPYNDINSCTECNENCNQSFYFHVINNGNINGRFFSDIDVVLFKFIYCFLKKNWFLITFTIFIAIIVFFIYLWLTYKTVLMIPTFLFFIYKKITKNANDIVGNVKKEIGDNVSNLSHFIKKSPSKQSKKKEKKE</sequence>
<keyword evidence="2" id="KW-0472">Membrane</keyword>
<organism evidence="3">
    <name type="scientific">viral metagenome</name>
    <dbReference type="NCBI Taxonomy" id="1070528"/>
    <lineage>
        <taxon>unclassified sequences</taxon>
        <taxon>metagenomes</taxon>
        <taxon>organismal metagenomes</taxon>
    </lineage>
</organism>